<evidence type="ECO:0000313" key="1">
    <source>
        <dbReference type="EnsemblMetazoa" id="AEPI004020-PA"/>
    </source>
</evidence>
<dbReference type="AlphaFoldDB" id="A0A182PAR5"/>
<dbReference type="STRING" id="199890.A0A182PAR5"/>
<keyword evidence="2" id="KW-1185">Reference proteome</keyword>
<dbReference type="EnsemblMetazoa" id="AEPI004020-RA">
    <property type="protein sequence ID" value="AEPI004020-PA"/>
    <property type="gene ID" value="AEPI004020"/>
</dbReference>
<dbReference type="VEuPathDB" id="VectorBase:AEPI004020"/>
<accession>A0A182PAR5</accession>
<protein>
    <submittedName>
        <fullName evidence="1">Uncharacterized protein</fullName>
    </submittedName>
</protein>
<sequence length="169" mass="17521">MTPLAQAPVAGAPVETTTVNPNAKQYIPPPGQYYPATGQYVPPGEYDPATGIFTPGRYIPDTSIFQSGQYDPLTQMFTPGRYEANGQFVPDPNHPPLSLAPPNDGSTAGQTAAVTPAAAAVQSAQSEPVATPAVASLKTTSGGSMKTVSLLTALGALIVSESFRQIVRF</sequence>
<name>A0A182PAR5_9DIPT</name>
<dbReference type="Proteomes" id="UP000075885">
    <property type="component" value="Unassembled WGS sequence"/>
</dbReference>
<reference evidence="1" key="2">
    <citation type="submission" date="2020-05" db="UniProtKB">
        <authorList>
            <consortium name="EnsemblMetazoa"/>
        </authorList>
    </citation>
    <scope>IDENTIFICATION</scope>
    <source>
        <strain evidence="1">Epiroticus2</strain>
    </source>
</reference>
<reference evidence="2" key="1">
    <citation type="submission" date="2013-03" db="EMBL/GenBank/DDBJ databases">
        <title>The Genome Sequence of Anopheles epiroticus epiroticus2.</title>
        <authorList>
            <consortium name="The Broad Institute Genomics Platform"/>
            <person name="Neafsey D.E."/>
            <person name="Howell P."/>
            <person name="Walker B."/>
            <person name="Young S.K."/>
            <person name="Zeng Q."/>
            <person name="Gargeya S."/>
            <person name="Fitzgerald M."/>
            <person name="Haas B."/>
            <person name="Abouelleil A."/>
            <person name="Allen A.W."/>
            <person name="Alvarado L."/>
            <person name="Arachchi H.M."/>
            <person name="Berlin A.M."/>
            <person name="Chapman S.B."/>
            <person name="Gainer-Dewar J."/>
            <person name="Goldberg J."/>
            <person name="Griggs A."/>
            <person name="Gujja S."/>
            <person name="Hansen M."/>
            <person name="Howarth C."/>
            <person name="Imamovic A."/>
            <person name="Ireland A."/>
            <person name="Larimer J."/>
            <person name="McCowan C."/>
            <person name="Murphy C."/>
            <person name="Pearson M."/>
            <person name="Poon T.W."/>
            <person name="Priest M."/>
            <person name="Roberts A."/>
            <person name="Saif S."/>
            <person name="Shea T."/>
            <person name="Sisk P."/>
            <person name="Sykes S."/>
            <person name="Wortman J."/>
            <person name="Nusbaum C."/>
            <person name="Birren B."/>
        </authorList>
    </citation>
    <scope>NUCLEOTIDE SEQUENCE [LARGE SCALE GENOMIC DNA]</scope>
    <source>
        <strain evidence="2">Epiroticus2</strain>
    </source>
</reference>
<evidence type="ECO:0000313" key="2">
    <source>
        <dbReference type="Proteomes" id="UP000075885"/>
    </source>
</evidence>
<proteinExistence type="predicted"/>
<organism evidence="1 2">
    <name type="scientific">Anopheles epiroticus</name>
    <dbReference type="NCBI Taxonomy" id="199890"/>
    <lineage>
        <taxon>Eukaryota</taxon>
        <taxon>Metazoa</taxon>
        <taxon>Ecdysozoa</taxon>
        <taxon>Arthropoda</taxon>
        <taxon>Hexapoda</taxon>
        <taxon>Insecta</taxon>
        <taxon>Pterygota</taxon>
        <taxon>Neoptera</taxon>
        <taxon>Endopterygota</taxon>
        <taxon>Diptera</taxon>
        <taxon>Nematocera</taxon>
        <taxon>Culicoidea</taxon>
        <taxon>Culicidae</taxon>
        <taxon>Anophelinae</taxon>
        <taxon>Anopheles</taxon>
    </lineage>
</organism>